<evidence type="ECO:0000313" key="2">
    <source>
        <dbReference type="EMBL" id="OBS21028.1"/>
    </source>
</evidence>
<protein>
    <submittedName>
        <fullName evidence="2">Uncharacterized protein</fullName>
    </submittedName>
</protein>
<dbReference type="Gene3D" id="3.90.1150.10">
    <property type="entry name" value="Aspartate Aminotransferase, domain 1"/>
    <property type="match status" value="1"/>
</dbReference>
<dbReference type="PANTHER" id="PTHR43094">
    <property type="entry name" value="AMINOTRANSFERASE"/>
    <property type="match status" value="1"/>
</dbReference>
<accession>A0A1B8AKL7</accession>
<dbReference type="GO" id="GO:0005829">
    <property type="term" value="C:cytosol"/>
    <property type="evidence" value="ECO:0007669"/>
    <property type="project" value="TreeGrafter"/>
</dbReference>
<sequence>MASHSRLTQWLTPRLSRSLESVGDICGKGLFWAVEFVQDFQNKTPFPASMRLCHRIVDKSLDLALNILGNLGQTGDVHVDHVIMSPPYVVTESDLERMVGILQTAIQVVVSKVVSI</sequence>
<organism evidence="2 3">
    <name type="scientific">Fusarium poae</name>
    <dbReference type="NCBI Taxonomy" id="36050"/>
    <lineage>
        <taxon>Eukaryota</taxon>
        <taxon>Fungi</taxon>
        <taxon>Dikarya</taxon>
        <taxon>Ascomycota</taxon>
        <taxon>Pezizomycotina</taxon>
        <taxon>Sordariomycetes</taxon>
        <taxon>Hypocreomycetidae</taxon>
        <taxon>Hypocreales</taxon>
        <taxon>Nectriaceae</taxon>
        <taxon>Fusarium</taxon>
    </lineage>
</organism>
<evidence type="ECO:0000313" key="3">
    <source>
        <dbReference type="Proteomes" id="UP000091967"/>
    </source>
</evidence>
<dbReference type="EMBL" id="LYXU01000003">
    <property type="protein sequence ID" value="OBS21028.1"/>
    <property type="molecule type" value="Genomic_DNA"/>
</dbReference>
<evidence type="ECO:0000256" key="1">
    <source>
        <dbReference type="ARBA" id="ARBA00008954"/>
    </source>
</evidence>
<reference evidence="2 3" key="1">
    <citation type="submission" date="2016-06" db="EMBL/GenBank/DDBJ databases">
        <title>Living apart together: crosstalk between the core and supernumerary genomes in a fungal plant pathogen.</title>
        <authorList>
            <person name="Vanheule A."/>
            <person name="Audenaert K."/>
            <person name="Warris S."/>
            <person name="Van De Geest H."/>
            <person name="Schijlen E."/>
            <person name="Hofte M."/>
            <person name="De Saeger S."/>
            <person name="Haesaert G."/>
            <person name="Waalwijk C."/>
            <person name="Van Der Lee T."/>
        </authorList>
    </citation>
    <scope>NUCLEOTIDE SEQUENCE [LARGE SCALE GENOMIC DNA]</scope>
    <source>
        <strain evidence="2 3">2516</strain>
    </source>
</reference>
<gene>
    <name evidence="2" type="ORF">FPOA_07368</name>
</gene>
<dbReference type="SUPFAM" id="SSF53383">
    <property type="entry name" value="PLP-dependent transferases"/>
    <property type="match status" value="1"/>
</dbReference>
<dbReference type="Proteomes" id="UP000091967">
    <property type="component" value="Unassembled WGS sequence"/>
</dbReference>
<dbReference type="OMA" id="HPNVANI"/>
<dbReference type="InterPro" id="IPR015422">
    <property type="entry name" value="PyrdxlP-dep_Trfase_small"/>
</dbReference>
<dbReference type="STRING" id="36050.A0A1B8AKL7"/>
<comment type="similarity">
    <text evidence="1">Belongs to the class-III pyridoxal-phosphate-dependent aminotransferase family.</text>
</comment>
<dbReference type="AlphaFoldDB" id="A0A1B8AKL7"/>
<dbReference type="InterPro" id="IPR015424">
    <property type="entry name" value="PyrdxlP-dep_Trfase"/>
</dbReference>
<proteinExistence type="inferred from homology"/>
<dbReference type="PANTHER" id="PTHR43094:SF1">
    <property type="entry name" value="AMINOTRANSFERASE CLASS-III"/>
    <property type="match status" value="1"/>
</dbReference>
<comment type="caution">
    <text evidence="2">The sequence shown here is derived from an EMBL/GenBank/DDBJ whole genome shotgun (WGS) entry which is preliminary data.</text>
</comment>
<keyword evidence="3" id="KW-1185">Reference proteome</keyword>
<name>A0A1B8AKL7_FUSPO</name>